<gene>
    <name evidence="4" type="ORF">NITINOP_2379</name>
</gene>
<sequence>MTETTVEPRDMEWLGKGVLGIQWSDGHKGVYPVRYLRQQCPCAACVDEWTGERRLNVDDVPMLIMLQDIVPVGRYALQFRWSDGHDSGIYSYALLRKLCQCDSCVPVKPTEAKSRRLM</sequence>
<keyword evidence="2" id="KW-0408">Iron</keyword>
<dbReference type="PANTHER" id="PTHR35303:SF5">
    <property type="entry name" value="OS02G0197800 PROTEIN"/>
    <property type="match status" value="1"/>
</dbReference>
<feature type="domain" description="Gamma-butyrobetaine hydroxylase-like N-terminal" evidence="3">
    <location>
        <begin position="17"/>
        <end position="96"/>
    </location>
</feature>
<dbReference type="EMBL" id="LN885086">
    <property type="protein sequence ID" value="CUQ67351.1"/>
    <property type="molecule type" value="Genomic_DNA"/>
</dbReference>
<dbReference type="AlphaFoldDB" id="A0A0S4KSM1"/>
<dbReference type="Gene3D" id="3.30.2020.30">
    <property type="match status" value="1"/>
</dbReference>
<dbReference type="InterPro" id="IPR010376">
    <property type="entry name" value="GBBH-like_N"/>
</dbReference>
<reference evidence="5" key="1">
    <citation type="submission" date="2015-09" db="EMBL/GenBank/DDBJ databases">
        <authorList>
            <person name="Daims H."/>
        </authorList>
    </citation>
    <scope>NUCLEOTIDE SEQUENCE [LARGE SCALE GENOMIC DNA]</scope>
</reference>
<organism evidence="4 5">
    <name type="scientific">Candidatus Nitrospira inopinata</name>
    <dbReference type="NCBI Taxonomy" id="1715989"/>
    <lineage>
        <taxon>Bacteria</taxon>
        <taxon>Pseudomonadati</taxon>
        <taxon>Nitrospirota</taxon>
        <taxon>Nitrospiria</taxon>
        <taxon>Nitrospirales</taxon>
        <taxon>Nitrospiraceae</taxon>
        <taxon>Nitrospira</taxon>
    </lineage>
</organism>
<dbReference type="PANTHER" id="PTHR35303">
    <property type="entry name" value="OS02G0197800 PROTEIN"/>
    <property type="match status" value="1"/>
</dbReference>
<evidence type="ECO:0000256" key="1">
    <source>
        <dbReference type="ARBA" id="ARBA00022723"/>
    </source>
</evidence>
<keyword evidence="5" id="KW-1185">Reference proteome</keyword>
<dbReference type="Pfam" id="PF06155">
    <property type="entry name" value="GBBH-like_N"/>
    <property type="match status" value="1"/>
</dbReference>
<evidence type="ECO:0000259" key="3">
    <source>
        <dbReference type="Pfam" id="PF06155"/>
    </source>
</evidence>
<dbReference type="InterPro" id="IPR038492">
    <property type="entry name" value="GBBH-like_N_sf"/>
</dbReference>
<proteinExistence type="predicted"/>
<dbReference type="Proteomes" id="UP000066284">
    <property type="component" value="Chromosome 1"/>
</dbReference>
<dbReference type="OrthoDB" id="9794178at2"/>
<evidence type="ECO:0000313" key="5">
    <source>
        <dbReference type="Proteomes" id="UP000066284"/>
    </source>
</evidence>
<evidence type="ECO:0000313" key="4">
    <source>
        <dbReference type="EMBL" id="CUQ67351.1"/>
    </source>
</evidence>
<name>A0A0S4KSM1_9BACT</name>
<dbReference type="RefSeq" id="WP_062485613.1">
    <property type="nucleotide sequence ID" value="NZ_LN885086.1"/>
</dbReference>
<dbReference type="STRING" id="1715989.NITINOP_2379"/>
<protein>
    <recommendedName>
        <fullName evidence="3">Gamma-butyrobetaine hydroxylase-like N-terminal domain-containing protein</fullName>
    </recommendedName>
</protein>
<accession>A0A0S4KSM1</accession>
<keyword evidence="1" id="KW-0479">Metal-binding</keyword>
<dbReference type="KEGG" id="nio:NITINOP_2379"/>
<dbReference type="GO" id="GO:0046872">
    <property type="term" value="F:metal ion binding"/>
    <property type="evidence" value="ECO:0007669"/>
    <property type="project" value="UniProtKB-KW"/>
</dbReference>
<evidence type="ECO:0000256" key="2">
    <source>
        <dbReference type="ARBA" id="ARBA00023004"/>
    </source>
</evidence>